<sequence length="576" mass="64756">MSGAAARLLLRLELPAAGVMPPPPTDYDWGPISEDEFLASATATETATATTRSHEDAVRYELADILGSTVSTTLYEQVVQQFLPALSSANYTTHPNHTEPQTDLLYPHYDEADFDLEPNWTRTCEEVYNPLLENNRIEFWVCGVLINIVGLLGILGNVISMIILSRPQMRSSINYLLTGLARCDTVLILTSILLFGIPSIYPYTGHFFAYYNNIYPFISPVVFPIAMIAQTSSIYMTFTVTLERYVAVCHPLRARALCTYGRAKIYFIVCVCFALAYNMPRFWEVLTVSYPLPESDTVLHCVRPSKLRRNQAYINIYIHWCYLIVNYIIPFLTLAILNCLIYRQVKRANRERQRLSRSEKREIGLATMLLCVVVVFFMLNFLPLVLNISEAFYNLIDHKLTKLSNLLITINSSVNFLIYIIFGEKFKRIFLLIFFKRRLSRDQPDLIHYESSISNNGDGTINHRSSGRFSRHGTQRSTTTTYLVATGPGGVGSGGGSSSSQLNNVRLTQVSGSPGLVKIKRNRAPSPGPVVYFPAREMQRSVSTNANSATNNNTAIGYDWTLQDSKKLGGHVSSGF</sequence>
<feature type="domain" description="G-protein coupled receptors family 1 profile" evidence="8">
    <location>
        <begin position="156"/>
        <end position="419"/>
    </location>
</feature>
<dbReference type="Proteomes" id="UP001500889">
    <property type="component" value="Chromosome J"/>
</dbReference>
<proteinExistence type="inferred from homology"/>
<dbReference type="PROSITE" id="PS50262">
    <property type="entry name" value="G_PROTEIN_RECEP_F1_2"/>
    <property type="match status" value="1"/>
</dbReference>
<dbReference type="PANTHER" id="PTHR46641:SF2">
    <property type="entry name" value="FMRFAMIDE RECEPTOR"/>
    <property type="match status" value="1"/>
</dbReference>
<keyword evidence="10" id="KW-1185">Reference proteome</keyword>
<feature type="transmembrane region" description="Helical" evidence="6">
    <location>
        <begin position="403"/>
        <end position="422"/>
    </location>
</feature>
<feature type="transmembrane region" description="Helical" evidence="6">
    <location>
        <begin position="176"/>
        <end position="201"/>
    </location>
</feature>
<dbReference type="FunFam" id="1.20.1070.10:FF:000421">
    <property type="entry name" value="FMRFamide receptor"/>
    <property type="match status" value="1"/>
</dbReference>
<dbReference type="PRINTS" id="PR00237">
    <property type="entry name" value="GPCRRHODOPSN"/>
</dbReference>
<dbReference type="Gene3D" id="1.20.1070.10">
    <property type="entry name" value="Rhodopsin 7-helix transmembrane proteins"/>
    <property type="match status" value="1"/>
</dbReference>
<dbReference type="GO" id="GO:0016020">
    <property type="term" value="C:membrane"/>
    <property type="evidence" value="ECO:0007669"/>
    <property type="project" value="UniProtKB-SubCell"/>
</dbReference>
<dbReference type="InterPro" id="IPR052954">
    <property type="entry name" value="GPCR-Ligand_Int"/>
</dbReference>
<accession>A0AAU9FQB4</accession>
<keyword evidence="7" id="KW-0732">Signal</keyword>
<keyword evidence="5 6" id="KW-0472">Membrane</keyword>
<name>A0AAU9FQB4_DROMD</name>
<comment type="similarity">
    <text evidence="2">Belongs to the G-protein coupled receptor 1 family.</text>
</comment>
<feature type="transmembrane region" description="Helical" evidence="6">
    <location>
        <begin position="263"/>
        <end position="283"/>
    </location>
</feature>
<dbReference type="Pfam" id="PF00001">
    <property type="entry name" value="7tm_1"/>
    <property type="match status" value="1"/>
</dbReference>
<dbReference type="InterPro" id="IPR017452">
    <property type="entry name" value="GPCR_Rhodpsn_7TM"/>
</dbReference>
<evidence type="ECO:0000256" key="2">
    <source>
        <dbReference type="ARBA" id="ARBA00010663"/>
    </source>
</evidence>
<feature type="transmembrane region" description="Helical" evidence="6">
    <location>
        <begin position="317"/>
        <end position="342"/>
    </location>
</feature>
<comment type="subcellular location">
    <subcellularLocation>
        <location evidence="1">Membrane</location>
    </subcellularLocation>
</comment>
<feature type="transmembrane region" description="Helical" evidence="6">
    <location>
        <begin position="363"/>
        <end position="383"/>
    </location>
</feature>
<keyword evidence="3 6" id="KW-0812">Transmembrane</keyword>
<keyword evidence="4 6" id="KW-1133">Transmembrane helix</keyword>
<evidence type="ECO:0000256" key="6">
    <source>
        <dbReference type="SAM" id="Phobius"/>
    </source>
</evidence>
<evidence type="ECO:0000256" key="3">
    <source>
        <dbReference type="ARBA" id="ARBA00022692"/>
    </source>
</evidence>
<evidence type="ECO:0000256" key="7">
    <source>
        <dbReference type="SAM" id="SignalP"/>
    </source>
</evidence>
<dbReference type="AlphaFoldDB" id="A0AAU9FQB4"/>
<evidence type="ECO:0000313" key="9">
    <source>
        <dbReference type="EMBL" id="BFF97671.1"/>
    </source>
</evidence>
<evidence type="ECO:0000256" key="1">
    <source>
        <dbReference type="ARBA" id="ARBA00004370"/>
    </source>
</evidence>
<feature type="transmembrane region" description="Helical" evidence="6">
    <location>
        <begin position="221"/>
        <end position="242"/>
    </location>
</feature>
<organism evidence="9 10">
    <name type="scientific">Drosophila madeirensis</name>
    <name type="common">Fruit fly</name>
    <dbReference type="NCBI Taxonomy" id="30013"/>
    <lineage>
        <taxon>Eukaryota</taxon>
        <taxon>Metazoa</taxon>
        <taxon>Ecdysozoa</taxon>
        <taxon>Arthropoda</taxon>
        <taxon>Hexapoda</taxon>
        <taxon>Insecta</taxon>
        <taxon>Pterygota</taxon>
        <taxon>Neoptera</taxon>
        <taxon>Endopterygota</taxon>
        <taxon>Diptera</taxon>
        <taxon>Brachycera</taxon>
        <taxon>Muscomorpha</taxon>
        <taxon>Ephydroidea</taxon>
        <taxon>Drosophilidae</taxon>
        <taxon>Drosophila</taxon>
        <taxon>Sophophora</taxon>
    </lineage>
</organism>
<dbReference type="SUPFAM" id="SSF81321">
    <property type="entry name" value="Family A G protein-coupled receptor-like"/>
    <property type="match status" value="1"/>
</dbReference>
<dbReference type="GO" id="GO:0004930">
    <property type="term" value="F:G protein-coupled receptor activity"/>
    <property type="evidence" value="ECO:0007669"/>
    <property type="project" value="InterPro"/>
</dbReference>
<evidence type="ECO:0000256" key="4">
    <source>
        <dbReference type="ARBA" id="ARBA00022989"/>
    </source>
</evidence>
<feature type="signal peptide" evidence="7">
    <location>
        <begin position="1"/>
        <end position="18"/>
    </location>
</feature>
<protein>
    <submittedName>
        <fullName evidence="9">FMRFamide receptor</fullName>
    </submittedName>
</protein>
<keyword evidence="9" id="KW-0675">Receptor</keyword>
<reference evidence="9 10" key="1">
    <citation type="submission" date="2024-02" db="EMBL/GenBank/DDBJ databases">
        <title>A chromosome-level genome assembly of Drosophila madeirensis, a fruit fly species endemic to Madeira island.</title>
        <authorList>
            <person name="Tomihara K."/>
            <person name="Llopart A."/>
            <person name="Yamamoto D."/>
        </authorList>
    </citation>
    <scope>NUCLEOTIDE SEQUENCE [LARGE SCALE GENOMIC DNA]</scope>
    <source>
        <strain evidence="9 10">RF1</strain>
    </source>
</reference>
<evidence type="ECO:0000313" key="10">
    <source>
        <dbReference type="Proteomes" id="UP001500889"/>
    </source>
</evidence>
<evidence type="ECO:0000256" key="5">
    <source>
        <dbReference type="ARBA" id="ARBA00023136"/>
    </source>
</evidence>
<evidence type="ECO:0000259" key="8">
    <source>
        <dbReference type="PROSITE" id="PS50262"/>
    </source>
</evidence>
<dbReference type="PANTHER" id="PTHR46641">
    <property type="entry name" value="FMRFAMIDE RECEPTOR-RELATED"/>
    <property type="match status" value="1"/>
</dbReference>
<dbReference type="EMBL" id="AP029265">
    <property type="protein sequence ID" value="BFF97671.1"/>
    <property type="molecule type" value="Genomic_DNA"/>
</dbReference>
<dbReference type="InterPro" id="IPR000276">
    <property type="entry name" value="GPCR_Rhodpsn"/>
</dbReference>
<feature type="chain" id="PRO_5043403812" evidence="7">
    <location>
        <begin position="19"/>
        <end position="576"/>
    </location>
</feature>
<feature type="transmembrane region" description="Helical" evidence="6">
    <location>
        <begin position="137"/>
        <end position="164"/>
    </location>
</feature>
<dbReference type="CDD" id="cd14978">
    <property type="entry name" value="7tmA_FMRFamide_R-like"/>
    <property type="match status" value="1"/>
</dbReference>
<gene>
    <name evidence="9" type="ORF">DMAD_06040</name>
</gene>